<dbReference type="Pfam" id="PF00535">
    <property type="entry name" value="Glycos_transf_2"/>
    <property type="match status" value="1"/>
</dbReference>
<evidence type="ECO:0000313" key="3">
    <source>
        <dbReference type="Proteomes" id="UP000184232"/>
    </source>
</evidence>
<evidence type="ECO:0000313" key="2">
    <source>
        <dbReference type="EMBL" id="SHI61347.1"/>
    </source>
</evidence>
<dbReference type="InterPro" id="IPR001173">
    <property type="entry name" value="Glyco_trans_2-like"/>
</dbReference>
<dbReference type="AlphaFoldDB" id="A0A1M6CK17"/>
<dbReference type="PANTHER" id="PTHR43685:SF2">
    <property type="entry name" value="GLYCOSYLTRANSFERASE 2-LIKE DOMAIN-CONTAINING PROTEIN"/>
    <property type="match status" value="1"/>
</dbReference>
<dbReference type="STRING" id="683124.SAMN05444337_0398"/>
<dbReference type="InterPro" id="IPR050834">
    <property type="entry name" value="Glycosyltransf_2"/>
</dbReference>
<proteinExistence type="predicted"/>
<organism evidence="2 3">
    <name type="scientific">Flavobacterium haoranii</name>
    <dbReference type="NCBI Taxonomy" id="683124"/>
    <lineage>
        <taxon>Bacteria</taxon>
        <taxon>Pseudomonadati</taxon>
        <taxon>Bacteroidota</taxon>
        <taxon>Flavobacteriia</taxon>
        <taxon>Flavobacteriales</taxon>
        <taxon>Flavobacteriaceae</taxon>
        <taxon>Flavobacterium</taxon>
    </lineage>
</organism>
<dbReference type="GO" id="GO:0016740">
    <property type="term" value="F:transferase activity"/>
    <property type="evidence" value="ECO:0007669"/>
    <property type="project" value="UniProtKB-KW"/>
</dbReference>
<accession>A0A1M6CK17</accession>
<keyword evidence="2" id="KW-0808">Transferase</keyword>
<evidence type="ECO:0000259" key="1">
    <source>
        <dbReference type="Pfam" id="PF00535"/>
    </source>
</evidence>
<name>A0A1M6CK17_9FLAO</name>
<dbReference type="RefSeq" id="WP_072781074.1">
    <property type="nucleotide sequence ID" value="NZ_CP045292.1"/>
</dbReference>
<gene>
    <name evidence="2" type="ORF">SAMN05444337_0398</name>
</gene>
<dbReference type="CDD" id="cd00761">
    <property type="entry name" value="Glyco_tranf_GTA_type"/>
    <property type="match status" value="1"/>
</dbReference>
<keyword evidence="3" id="KW-1185">Reference proteome</keyword>
<dbReference type="OrthoDB" id="9810303at2"/>
<dbReference type="Proteomes" id="UP000184232">
    <property type="component" value="Unassembled WGS sequence"/>
</dbReference>
<reference evidence="2 3" key="1">
    <citation type="submission" date="2016-11" db="EMBL/GenBank/DDBJ databases">
        <authorList>
            <person name="Jaros S."/>
            <person name="Januszkiewicz K."/>
            <person name="Wedrychowicz H."/>
        </authorList>
    </citation>
    <scope>NUCLEOTIDE SEQUENCE [LARGE SCALE GENOMIC DNA]</scope>
    <source>
        <strain evidence="2 3">DSM 22807</strain>
    </source>
</reference>
<dbReference type="Gene3D" id="3.90.550.10">
    <property type="entry name" value="Spore Coat Polysaccharide Biosynthesis Protein SpsA, Chain A"/>
    <property type="match status" value="1"/>
</dbReference>
<dbReference type="PANTHER" id="PTHR43685">
    <property type="entry name" value="GLYCOSYLTRANSFERASE"/>
    <property type="match status" value="1"/>
</dbReference>
<sequence>MSEQKTFTIFTGTYNSGNHIQKVFKSLINQSFTDYEWIVIDDNSQDDTPQTLNKFIKEHPELDITFIKNNKNQGVALNRIRALEIAKGKYFTSWDHDDEQNENQLNLFNQLFENHKDKKIGFIFAKCQNQLGQLLGKRFPKDVFISNYIKIHNEYFINNIEKGIITEHQGCMPTELNRKLLSEITSNPNKYGKCSTDGGDLWGLCAYLGYDSIFTNFIVRKYFVNFGERVTMSSASRLSITEKNYYSKLLWVNYFNSKLGISEIKWKLRTLFAVSLYGIMSGFNFWKILTDVKKSHYKFLTILFIFPARILSKKYSNN</sequence>
<dbReference type="SUPFAM" id="SSF53448">
    <property type="entry name" value="Nucleotide-diphospho-sugar transferases"/>
    <property type="match status" value="1"/>
</dbReference>
<dbReference type="EMBL" id="FQZH01000001">
    <property type="protein sequence ID" value="SHI61347.1"/>
    <property type="molecule type" value="Genomic_DNA"/>
</dbReference>
<feature type="domain" description="Glycosyltransferase 2-like" evidence="1">
    <location>
        <begin position="9"/>
        <end position="139"/>
    </location>
</feature>
<dbReference type="InterPro" id="IPR029044">
    <property type="entry name" value="Nucleotide-diphossugar_trans"/>
</dbReference>
<protein>
    <submittedName>
        <fullName evidence="2">Glycosyl transferase family 2</fullName>
    </submittedName>
</protein>